<reference evidence="2" key="1">
    <citation type="journal article" date="2023" name="bioRxiv">
        <title>Diving Deep into Fish Bornaviruses: Uncovering Hidden Diversity and Transcriptional Strategies through Comprehensive Data Mining.</title>
        <authorList>
            <person name="Eshak M."/>
            <person name="Rubbenstroth D."/>
            <person name="Beer M."/>
            <person name="Pfaff F."/>
        </authorList>
    </citation>
    <scope>NUCLEOTIDE SEQUENCE</scope>
    <source>
        <strain evidence="2">LG1</strain>
    </source>
</reference>
<name>A0AA48P918_9MONO</name>
<feature type="compositionally biased region" description="Acidic residues" evidence="1">
    <location>
        <begin position="48"/>
        <end position="62"/>
    </location>
</feature>
<organism evidence="2">
    <name type="scientific">Bombay duck fish bornavirus</name>
    <dbReference type="NCBI Taxonomy" id="3067899"/>
    <lineage>
        <taxon>Viruses</taxon>
        <taxon>Riboviria</taxon>
        <taxon>Orthornavirae</taxon>
        <taxon>Negarnaviricota</taxon>
        <taxon>Haploviricotina</taxon>
        <taxon>Monjiviricetes</taxon>
        <taxon>Mononegavirales</taxon>
        <taxon>Bornaviridae</taxon>
        <taxon>Cultervirus</taxon>
        <taxon>Cultervirus harpadoni</taxon>
    </lineage>
</organism>
<feature type="compositionally biased region" description="Basic and acidic residues" evidence="1">
    <location>
        <begin position="34"/>
        <end position="47"/>
    </location>
</feature>
<accession>A0AA48P918</accession>
<protein>
    <submittedName>
        <fullName evidence="2">X protein</fullName>
    </submittedName>
</protein>
<feature type="region of interest" description="Disordered" evidence="1">
    <location>
        <begin position="17"/>
        <end position="120"/>
    </location>
</feature>
<proteinExistence type="predicted"/>
<evidence type="ECO:0000256" key="1">
    <source>
        <dbReference type="SAM" id="MobiDB-lite"/>
    </source>
</evidence>
<sequence length="120" mass="12945">MSAIDLLEKAINELIVQENASKTRESVPAAGWSSDKEGEGREEKGSGESEDTSSDSSDPEESAGDRRKGRHGGRDNSRGRGHSGPRGGQGSRRDTGHSNRFVHATQRAKTAQRRENQGTN</sequence>
<evidence type="ECO:0000313" key="2">
    <source>
        <dbReference type="EMBL" id="DBA13209.1"/>
    </source>
</evidence>
<gene>
    <name evidence="2" type="primary">X</name>
</gene>
<dbReference type="EMBL" id="BK063658">
    <property type="protein sequence ID" value="DBA13209.1"/>
    <property type="molecule type" value="Viral_cRNA"/>
</dbReference>